<dbReference type="Proteomes" id="UP000054537">
    <property type="component" value="Unassembled WGS sequence"/>
</dbReference>
<dbReference type="OrthoDB" id="4332009at2"/>
<protein>
    <submittedName>
        <fullName evidence="1">Uncharacterized protein</fullName>
    </submittedName>
</protein>
<dbReference type="RefSeq" id="WP_052163497.1">
    <property type="nucleotide sequence ID" value="NZ_BAABKU010000015.1"/>
</dbReference>
<proteinExistence type="predicted"/>
<dbReference type="EMBL" id="JRTT01000010">
    <property type="protein sequence ID" value="KHD77535.1"/>
    <property type="molecule type" value="Genomic_DNA"/>
</dbReference>
<dbReference type="AlphaFoldDB" id="A0A0A6UN22"/>
<accession>A0A0A6UN22</accession>
<evidence type="ECO:0000313" key="2">
    <source>
        <dbReference type="Proteomes" id="UP000054537"/>
    </source>
</evidence>
<evidence type="ECO:0000313" key="1">
    <source>
        <dbReference type="EMBL" id="KHD77535.1"/>
    </source>
</evidence>
<sequence length="83" mass="9083">MGGHAAFPVSGRETADCAECGVTMVPLLTVASGEWYNHDSWRPVEEPAGGFGNPPQIQIGRGWDLYVLRCPTSFDHPFATYEQ</sequence>
<dbReference type="STRING" id="1869.MB27_10580"/>
<name>A0A0A6UN22_ACTUT</name>
<organism evidence="1 2">
    <name type="scientific">Actinoplanes utahensis</name>
    <dbReference type="NCBI Taxonomy" id="1869"/>
    <lineage>
        <taxon>Bacteria</taxon>
        <taxon>Bacillati</taxon>
        <taxon>Actinomycetota</taxon>
        <taxon>Actinomycetes</taxon>
        <taxon>Micromonosporales</taxon>
        <taxon>Micromonosporaceae</taxon>
        <taxon>Actinoplanes</taxon>
    </lineage>
</organism>
<gene>
    <name evidence="1" type="ORF">MB27_10580</name>
</gene>
<keyword evidence="2" id="KW-1185">Reference proteome</keyword>
<comment type="caution">
    <text evidence="1">The sequence shown here is derived from an EMBL/GenBank/DDBJ whole genome shotgun (WGS) entry which is preliminary data.</text>
</comment>
<reference evidence="1 2" key="1">
    <citation type="submission" date="2014-10" db="EMBL/GenBank/DDBJ databases">
        <title>Draft genome sequence of Actinoplanes utahensis NRRL 12052.</title>
        <authorList>
            <person name="Velasco-Bucheli B."/>
            <person name="del Cerro C."/>
            <person name="Hormigo D."/>
            <person name="Garcia J.L."/>
            <person name="Acebal C."/>
            <person name="Arroyo M."/>
            <person name="de la Mata I."/>
        </authorList>
    </citation>
    <scope>NUCLEOTIDE SEQUENCE [LARGE SCALE GENOMIC DNA]</scope>
    <source>
        <strain evidence="1 2">NRRL 12052</strain>
    </source>
</reference>